<organism evidence="3 4">
    <name type="scientific">Micromonospora craterilacus</name>
    <dbReference type="NCBI Taxonomy" id="1655439"/>
    <lineage>
        <taxon>Bacteria</taxon>
        <taxon>Bacillati</taxon>
        <taxon>Actinomycetota</taxon>
        <taxon>Actinomycetes</taxon>
        <taxon>Micromonosporales</taxon>
        <taxon>Micromonosporaceae</taxon>
        <taxon>Micromonospora</taxon>
    </lineage>
</organism>
<protein>
    <submittedName>
        <fullName evidence="3">Uncharacterized protein</fullName>
    </submittedName>
</protein>
<gene>
    <name evidence="3" type="ORF">C1I95_12490</name>
</gene>
<keyword evidence="2" id="KW-1133">Transmembrane helix</keyword>
<keyword evidence="4" id="KW-1185">Reference proteome</keyword>
<comment type="caution">
    <text evidence="3">The sequence shown here is derived from an EMBL/GenBank/DDBJ whole genome shotgun (WGS) entry which is preliminary data.</text>
</comment>
<keyword evidence="2" id="KW-0472">Membrane</keyword>
<feature type="transmembrane region" description="Helical" evidence="2">
    <location>
        <begin position="6"/>
        <end position="30"/>
    </location>
</feature>
<sequence length="163" mass="17516">MEPTVLVALIGAGGALAGGAIVGPVVGHLLSRRARAGQAAIATAQAEQLRAEADKLRQDIYQELTQDLRGELQRVRTALETAQQSLAQTSGEAERLRQRVTALESRIAQLERTEQHLSAELRATQAERDQLRIALAKSEATCAALTAQVGDLKAQLTLHADRH</sequence>
<dbReference type="SUPFAM" id="SSF57997">
    <property type="entry name" value="Tropomyosin"/>
    <property type="match status" value="1"/>
</dbReference>
<accession>A0A2W2EQE9</accession>
<dbReference type="OrthoDB" id="3398418at2"/>
<keyword evidence="1" id="KW-0175">Coiled coil</keyword>
<dbReference type="RefSeq" id="WP_111213975.1">
    <property type="nucleotide sequence ID" value="NZ_POTY01000063.1"/>
</dbReference>
<keyword evidence="2" id="KW-0812">Transmembrane</keyword>
<proteinExistence type="predicted"/>
<dbReference type="AlphaFoldDB" id="A0A2W2EQE9"/>
<dbReference type="Gene3D" id="1.20.1480.30">
    <property type="entry name" value="Designed four-helix bundle protein"/>
    <property type="match status" value="1"/>
</dbReference>
<name>A0A2W2EQE9_9ACTN</name>
<evidence type="ECO:0000313" key="4">
    <source>
        <dbReference type="Proteomes" id="UP000248924"/>
    </source>
</evidence>
<evidence type="ECO:0000256" key="2">
    <source>
        <dbReference type="SAM" id="Phobius"/>
    </source>
</evidence>
<dbReference type="EMBL" id="POTY01000063">
    <property type="protein sequence ID" value="PZG18989.1"/>
    <property type="molecule type" value="Genomic_DNA"/>
</dbReference>
<evidence type="ECO:0000256" key="1">
    <source>
        <dbReference type="SAM" id="Coils"/>
    </source>
</evidence>
<feature type="coiled-coil region" evidence="1">
    <location>
        <begin position="39"/>
        <end position="155"/>
    </location>
</feature>
<dbReference type="Proteomes" id="UP000248924">
    <property type="component" value="Unassembled WGS sequence"/>
</dbReference>
<reference evidence="3 4" key="1">
    <citation type="submission" date="2018-01" db="EMBL/GenBank/DDBJ databases">
        <title>Draft genome sequence of Jishengella sp. NA12.</title>
        <authorList>
            <person name="Sahin N."/>
            <person name="Ay H."/>
            <person name="Saygin H."/>
        </authorList>
    </citation>
    <scope>NUCLEOTIDE SEQUENCE [LARGE SCALE GENOMIC DNA]</scope>
    <source>
        <strain evidence="3 4">NA12</strain>
    </source>
</reference>
<evidence type="ECO:0000313" key="3">
    <source>
        <dbReference type="EMBL" id="PZG18989.1"/>
    </source>
</evidence>